<protein>
    <recommendedName>
        <fullName evidence="2">HIT-type domain-containing protein</fullName>
    </recommendedName>
</protein>
<proteinExistence type="predicted"/>
<accession>A0A2S4UQF5</accession>
<dbReference type="Gene3D" id="3.30.60.190">
    <property type="match status" value="1"/>
</dbReference>
<dbReference type="VEuPathDB" id="FungiDB:PSHT_12635"/>
<organism evidence="3 4">
    <name type="scientific">Puccinia striiformis</name>
    <dbReference type="NCBI Taxonomy" id="27350"/>
    <lineage>
        <taxon>Eukaryota</taxon>
        <taxon>Fungi</taxon>
        <taxon>Dikarya</taxon>
        <taxon>Basidiomycota</taxon>
        <taxon>Pucciniomycotina</taxon>
        <taxon>Pucciniomycetes</taxon>
        <taxon>Pucciniales</taxon>
        <taxon>Pucciniaceae</taxon>
        <taxon>Puccinia</taxon>
    </lineage>
</organism>
<evidence type="ECO:0000313" key="4">
    <source>
        <dbReference type="Proteomes" id="UP000239156"/>
    </source>
</evidence>
<dbReference type="InterPro" id="IPR007529">
    <property type="entry name" value="Znf_HIT"/>
</dbReference>
<dbReference type="GO" id="GO:0008270">
    <property type="term" value="F:zinc ion binding"/>
    <property type="evidence" value="ECO:0007669"/>
    <property type="project" value="UniProtKB-UniRule"/>
</dbReference>
<gene>
    <name evidence="3" type="ORF">PSTT_13723</name>
</gene>
<dbReference type="VEuPathDB" id="FungiDB:PSTT_13723"/>
<keyword evidence="1" id="KW-0862">Zinc</keyword>
<sequence length="433" mass="50007">MNVQELLSLKPNKGRTRNRINQANQDTIKCLVCQINFAKYTCPNCNLRYCTVNCFKSQSHSACSESFYKNALLEDIQAEQSTTKDGRPTQSQLEILEILKKLESSGLSLSDEEEEEEDDESLDFTEEQLDKLSKEELLRFLTAEQIQEFDRKVSNNELDSEFIEATINTQCHDPWWLTEEHLNSSSSSKINLIDQALLPTLPDRLNPHLFYHIFSVSLGYVAIIRYYGIKSLSEITLEDSQDLIPQLPKLFPILFDTHKVLKLESISDCFSHFIQQSNGQLLGPESIKFFIQDLSYLFPKKSPLPVFIHDISSNQSNTNKVELCAYALSDLYRYLNKIDGKDWRKIKISNHKPILKKLLFFISYSIDSKRLDKFNEEVQEEETHTVPINDDELNSDINHHPLSRFLLVKNDNTSQIEPAPKKKTPMIVETTEV</sequence>
<keyword evidence="4" id="KW-1185">Reference proteome</keyword>
<dbReference type="PANTHER" id="PTHR15555">
    <property type="entry name" value="ZINC FINGER HIT DOMAIN CONTAINING PROTEIN 2 PROTEIN FON -RELATED"/>
    <property type="match status" value="1"/>
</dbReference>
<evidence type="ECO:0000259" key="2">
    <source>
        <dbReference type="PROSITE" id="PS51083"/>
    </source>
</evidence>
<dbReference type="SUPFAM" id="SSF144232">
    <property type="entry name" value="HIT/MYND zinc finger-like"/>
    <property type="match status" value="1"/>
</dbReference>
<evidence type="ECO:0000256" key="1">
    <source>
        <dbReference type="PROSITE-ProRule" id="PRU00453"/>
    </source>
</evidence>
<name>A0A2S4UQF5_9BASI</name>
<dbReference type="PANTHER" id="PTHR15555:SF0">
    <property type="entry name" value="ZINC FINGER HIT DOMAIN-CONTAINING PROTEIN 2"/>
    <property type="match status" value="1"/>
</dbReference>
<feature type="domain" description="HIT-type" evidence="2">
    <location>
        <begin position="30"/>
        <end position="63"/>
    </location>
</feature>
<keyword evidence="1" id="KW-0479">Metal-binding</keyword>
<dbReference type="CDD" id="cd23024">
    <property type="entry name" value="zf-HIT_ZNHIT2-3"/>
    <property type="match status" value="1"/>
</dbReference>
<dbReference type="Pfam" id="PF04438">
    <property type="entry name" value="zf-HIT"/>
    <property type="match status" value="1"/>
</dbReference>
<dbReference type="InterPro" id="IPR039646">
    <property type="entry name" value="ZNHIT2"/>
</dbReference>
<dbReference type="EMBL" id="PKSL01000199">
    <property type="protein sequence ID" value="POV99499.1"/>
    <property type="molecule type" value="Genomic_DNA"/>
</dbReference>
<reference evidence="3" key="1">
    <citation type="submission" date="2017-12" db="EMBL/GenBank/DDBJ databases">
        <title>Gene loss provides genomic basis for host adaptation in cereal stripe rust fungi.</title>
        <authorList>
            <person name="Xia C."/>
        </authorList>
    </citation>
    <scope>NUCLEOTIDE SEQUENCE [LARGE SCALE GENOMIC DNA]</scope>
    <source>
        <strain evidence="3">93-210</strain>
    </source>
</reference>
<keyword evidence="1" id="KW-0863">Zinc-finger</keyword>
<dbReference type="Proteomes" id="UP000239156">
    <property type="component" value="Unassembled WGS sequence"/>
</dbReference>
<dbReference type="PROSITE" id="PS51083">
    <property type="entry name" value="ZF_HIT"/>
    <property type="match status" value="1"/>
</dbReference>
<evidence type="ECO:0000313" key="3">
    <source>
        <dbReference type="EMBL" id="POV99499.1"/>
    </source>
</evidence>
<dbReference type="AlphaFoldDB" id="A0A2S4UQF5"/>
<comment type="caution">
    <text evidence="3">The sequence shown here is derived from an EMBL/GenBank/DDBJ whole genome shotgun (WGS) entry which is preliminary data.</text>
</comment>